<name>A0A951Q4U4_9NOST</name>
<dbReference type="EMBL" id="JAHHHN010000035">
    <property type="protein sequence ID" value="MBW4565342.1"/>
    <property type="molecule type" value="Genomic_DNA"/>
</dbReference>
<evidence type="ECO:0000313" key="1">
    <source>
        <dbReference type="EMBL" id="MBW4565342.1"/>
    </source>
</evidence>
<reference evidence="1" key="1">
    <citation type="submission" date="2021-05" db="EMBL/GenBank/DDBJ databases">
        <authorList>
            <person name="Pietrasiak N."/>
            <person name="Ward R."/>
            <person name="Stajich J.E."/>
            <person name="Kurbessoian T."/>
        </authorList>
    </citation>
    <scope>NUCLEOTIDE SEQUENCE</scope>
    <source>
        <strain evidence="1">JT2-VF2</strain>
    </source>
</reference>
<evidence type="ECO:0000313" key="2">
    <source>
        <dbReference type="Proteomes" id="UP000715781"/>
    </source>
</evidence>
<accession>A0A951Q4U4</accession>
<dbReference type="Proteomes" id="UP000715781">
    <property type="component" value="Unassembled WGS sequence"/>
</dbReference>
<protein>
    <submittedName>
        <fullName evidence="1">Uncharacterized protein</fullName>
    </submittedName>
</protein>
<dbReference type="AlphaFoldDB" id="A0A951Q4U4"/>
<proteinExistence type="predicted"/>
<reference evidence="1" key="2">
    <citation type="journal article" date="2022" name="Microbiol. Resour. Announc.">
        <title>Metagenome Sequencing to Explore Phylogenomics of Terrestrial Cyanobacteria.</title>
        <authorList>
            <person name="Ward R.D."/>
            <person name="Stajich J.E."/>
            <person name="Johansen J.R."/>
            <person name="Huntemann M."/>
            <person name="Clum A."/>
            <person name="Foster B."/>
            <person name="Foster B."/>
            <person name="Roux S."/>
            <person name="Palaniappan K."/>
            <person name="Varghese N."/>
            <person name="Mukherjee S."/>
            <person name="Reddy T.B.K."/>
            <person name="Daum C."/>
            <person name="Copeland A."/>
            <person name="Chen I.A."/>
            <person name="Ivanova N.N."/>
            <person name="Kyrpides N.C."/>
            <person name="Shapiro N."/>
            <person name="Eloe-Fadrosh E.A."/>
            <person name="Pietrasiak N."/>
        </authorList>
    </citation>
    <scope>NUCLEOTIDE SEQUENCE</scope>
    <source>
        <strain evidence="1">JT2-VF2</strain>
    </source>
</reference>
<gene>
    <name evidence="1" type="ORF">KME32_30505</name>
</gene>
<sequence length="56" mass="6585">MYLFLENNRAIAYGTGVANHLLYKSSRIQKWQMFSESDRRGIIPAIANYIFQQPFD</sequence>
<comment type="caution">
    <text evidence="1">The sequence shown here is derived from an EMBL/GenBank/DDBJ whole genome shotgun (WGS) entry which is preliminary data.</text>
</comment>
<organism evidence="1 2">
    <name type="scientific">Mojavia pulchra JT2-VF2</name>
    <dbReference type="NCBI Taxonomy" id="287848"/>
    <lineage>
        <taxon>Bacteria</taxon>
        <taxon>Bacillati</taxon>
        <taxon>Cyanobacteriota</taxon>
        <taxon>Cyanophyceae</taxon>
        <taxon>Nostocales</taxon>
        <taxon>Nostocaceae</taxon>
    </lineage>
</organism>